<organism evidence="2 3">
    <name type="scientific">Litoreibacter janthinus</name>
    <dbReference type="NCBI Taxonomy" id="670154"/>
    <lineage>
        <taxon>Bacteria</taxon>
        <taxon>Pseudomonadati</taxon>
        <taxon>Pseudomonadota</taxon>
        <taxon>Alphaproteobacteria</taxon>
        <taxon>Rhodobacterales</taxon>
        <taxon>Roseobacteraceae</taxon>
        <taxon>Litoreibacter</taxon>
    </lineage>
</organism>
<dbReference type="Proteomes" id="UP000199658">
    <property type="component" value="Unassembled WGS sequence"/>
</dbReference>
<evidence type="ECO:0008006" key="4">
    <source>
        <dbReference type="Google" id="ProtNLM"/>
    </source>
</evidence>
<feature type="region of interest" description="Disordered" evidence="1">
    <location>
        <begin position="1070"/>
        <end position="1114"/>
    </location>
</feature>
<evidence type="ECO:0000256" key="1">
    <source>
        <dbReference type="SAM" id="MobiDB-lite"/>
    </source>
</evidence>
<name>A0A1I6H8Z4_9RHOB</name>
<keyword evidence="3" id="KW-1185">Reference proteome</keyword>
<gene>
    <name evidence="2" type="ORF">SAMN04488002_2675</name>
</gene>
<evidence type="ECO:0000313" key="3">
    <source>
        <dbReference type="Proteomes" id="UP000199658"/>
    </source>
</evidence>
<dbReference type="STRING" id="670154.SAMN04488002_2675"/>
<feature type="region of interest" description="Disordered" evidence="1">
    <location>
        <begin position="290"/>
        <end position="310"/>
    </location>
</feature>
<evidence type="ECO:0000313" key="2">
    <source>
        <dbReference type="EMBL" id="SFR50784.1"/>
    </source>
</evidence>
<dbReference type="EMBL" id="FOYO01000001">
    <property type="protein sequence ID" value="SFR50784.1"/>
    <property type="molecule type" value="Genomic_DNA"/>
</dbReference>
<reference evidence="3" key="1">
    <citation type="submission" date="2016-10" db="EMBL/GenBank/DDBJ databases">
        <authorList>
            <person name="Varghese N."/>
            <person name="Submissions S."/>
        </authorList>
    </citation>
    <scope>NUCLEOTIDE SEQUENCE [LARGE SCALE GENOMIC DNA]</scope>
    <source>
        <strain evidence="3">DSM 26921</strain>
    </source>
</reference>
<dbReference type="AlphaFoldDB" id="A0A1I6H8Z4"/>
<proteinExistence type="predicted"/>
<accession>A0A1I6H8Z4</accession>
<feature type="compositionally biased region" description="Basic residues" evidence="1">
    <location>
        <begin position="1103"/>
        <end position="1114"/>
    </location>
</feature>
<protein>
    <recommendedName>
        <fullName evidence="4">PASTA domain-containing protein</fullName>
    </recommendedName>
</protein>
<sequence>MKGSHSRLSFHEANRYSNIGHVQGAMLTDADLTEAGQIHQDRDEAQGAAFAGSGVPAAGGMIAFNKEGDAFVQPGTVFAQGKQGHFRLGATEKEGRDLSSAFALQEDLPNGPDLTKGLVYVDVWERPIMAHEQPYLADAGLHGAETSYRTRTLVQIKSLPEFSSVEDLPKALSGHPAFRAKGNAELSLKLAQTTTEFDACDPCAELISIDKVLPNALIRFEVISVERDGKGSLSAIRLAWSSENAEAVEPLDTRTALERDKAVYEYFSASTEAQLGYFHEAHVPARGAFSTDLSSDTPDDPTLPKNTPALGYTHVRRWDGMVRLPLDTKSKVTGPSAASAKPSVNTAEITLTTEFFTVQLEHGGKEMVAGDYWLAELRRYAPEDEQALLNGEPLGRPQPPLGPLHHFCPLGFSDSETLLPLPDTLRRRLSFPTLADLPAGHVSYDSDPDCDLLGGTETVQDALDRVCEIDATHVAFTPSDEACDTLKNSSSVDDALNALCRADDNKQLQLMLRTMMDWGVVCGLSAQLTPDGIELGGGVALDRNGTLHEVTRQTIKLDGLSPEQLLHAKDVKNFEAYSKTNDEICLALGVNGNAQTIFLAPAHLIYRDADLTLSDQVQICLQGKGALTKSELFEKLPDQPVRMRTLTKIHICLRNAISVIDNVELTSTEVKQGNLLLNELIDEYGRALKNSGDPLWEAKKNELQTINETLDKDLRDSGIKGSEGQRDLVSMTLRYAAIMKKDEEFRLDCLCDNVIPDCPGLDTNEWSLIPLACVTLSNYSAGKVAATDVCMMCCRKQANTPRSQRFYLGDVVGDILAGVKELCAEEQLRAEASPAVRLREWLREAGAAPWDPPYGTPLWPPKPTYGGSVTTTNSGQTIGGAASVLNQWQRADNPEIEDVTGKTVEDSLSLLKNAGFELSEPPVVSSIDELLALAPEGKPLLNRRPQKGDTVALLAKGETAIEFVVIKQAFFFGRLMVPLFTGTFLGGQLAADTTETGKRSSGSAASDTKAKDTDIVFQPGLLANAKVTAAAIAIALENQPKEDTRKDEAKRATTPAAAINRETNVILSMPPARNLGTGASATTPPTPTETRTKKRALRAERAARRRTTKPKRSS</sequence>